<organism evidence="2 3">
    <name type="scientific">Cladosporium halotolerans</name>
    <dbReference type="NCBI Taxonomy" id="1052096"/>
    <lineage>
        <taxon>Eukaryota</taxon>
        <taxon>Fungi</taxon>
        <taxon>Dikarya</taxon>
        <taxon>Ascomycota</taxon>
        <taxon>Pezizomycotina</taxon>
        <taxon>Dothideomycetes</taxon>
        <taxon>Dothideomycetidae</taxon>
        <taxon>Cladosporiales</taxon>
        <taxon>Cladosporiaceae</taxon>
        <taxon>Cladosporium</taxon>
    </lineage>
</organism>
<feature type="domain" description="Protein kinase" evidence="1">
    <location>
        <begin position="1"/>
        <end position="297"/>
    </location>
</feature>
<sequence>MTSTLVDPALSVFMAKSGDENFVVKRVPRQFYELSQRLALEFNGCSRLRLHTDCNQEEGVLVFPYFKSTLLALIQSNPNFLPEGRRKILRHVGEAIQELHSKDWIHLDVKPDNVLVNSESTGAEYETVTNAVLGDFDLIYKSESTKVLSTPYDIGNVMWRSPEGQTGRGMSKASDIYSFGLMCIYALGGGDFLLLKDYQKLVECGITPEQEILTRHFCYFGPVPDAVLKVVGDGGWSAALEGAAKIADETVKDEPQLRFERWGEELGPEALNMILGMTALDPKARLGIDQIMSHPFWEEDA</sequence>
<protein>
    <recommendedName>
        <fullName evidence="1">Protein kinase domain-containing protein</fullName>
    </recommendedName>
</protein>
<dbReference type="Gene3D" id="1.10.510.10">
    <property type="entry name" value="Transferase(Phosphotransferase) domain 1"/>
    <property type="match status" value="1"/>
</dbReference>
<reference evidence="2 3" key="1">
    <citation type="journal article" date="2020" name="Microbiol. Resour. Announc.">
        <title>Draft Genome Sequence of a Cladosporium Species Isolated from the Mesophotic Ascidian Didemnum maculosum.</title>
        <authorList>
            <person name="Gioti A."/>
            <person name="Siaperas R."/>
            <person name="Nikolaivits E."/>
            <person name="Le Goff G."/>
            <person name="Ouazzani J."/>
            <person name="Kotoulas G."/>
            <person name="Topakas E."/>
        </authorList>
    </citation>
    <scope>NUCLEOTIDE SEQUENCE [LARGE SCALE GENOMIC DNA]</scope>
    <source>
        <strain evidence="2 3">TM138-S3</strain>
    </source>
</reference>
<accession>A0AB34KF81</accession>
<dbReference type="PROSITE" id="PS50011">
    <property type="entry name" value="PROTEIN_KINASE_DOM"/>
    <property type="match status" value="1"/>
</dbReference>
<dbReference type="Proteomes" id="UP000803884">
    <property type="component" value="Unassembled WGS sequence"/>
</dbReference>
<dbReference type="GO" id="GO:0004672">
    <property type="term" value="F:protein kinase activity"/>
    <property type="evidence" value="ECO:0007669"/>
    <property type="project" value="InterPro"/>
</dbReference>
<evidence type="ECO:0000313" key="2">
    <source>
        <dbReference type="EMBL" id="KAL1582010.1"/>
    </source>
</evidence>
<dbReference type="SMART" id="SM00220">
    <property type="entry name" value="S_TKc"/>
    <property type="match status" value="1"/>
</dbReference>
<dbReference type="PANTHER" id="PTHR24347">
    <property type="entry name" value="SERINE/THREONINE-PROTEIN KINASE"/>
    <property type="match status" value="1"/>
</dbReference>
<dbReference type="GeneID" id="96010751"/>
<dbReference type="EMBL" id="JAAQHG020000081">
    <property type="protein sequence ID" value="KAL1582010.1"/>
    <property type="molecule type" value="Genomic_DNA"/>
</dbReference>
<dbReference type="RefSeq" id="XP_069225117.1">
    <property type="nucleotide sequence ID" value="XM_069377913.1"/>
</dbReference>
<keyword evidence="3" id="KW-1185">Reference proteome</keyword>
<gene>
    <name evidence="2" type="ORF">WHR41_09309</name>
</gene>
<dbReference type="AlphaFoldDB" id="A0AB34KF81"/>
<evidence type="ECO:0000259" key="1">
    <source>
        <dbReference type="PROSITE" id="PS50011"/>
    </source>
</evidence>
<comment type="caution">
    <text evidence="2">The sequence shown here is derived from an EMBL/GenBank/DDBJ whole genome shotgun (WGS) entry which is preliminary data.</text>
</comment>
<proteinExistence type="predicted"/>
<dbReference type="InterPro" id="IPR011009">
    <property type="entry name" value="Kinase-like_dom_sf"/>
</dbReference>
<evidence type="ECO:0000313" key="3">
    <source>
        <dbReference type="Proteomes" id="UP000803884"/>
    </source>
</evidence>
<dbReference type="CDD" id="cd00180">
    <property type="entry name" value="PKc"/>
    <property type="match status" value="1"/>
</dbReference>
<dbReference type="SUPFAM" id="SSF56112">
    <property type="entry name" value="Protein kinase-like (PK-like)"/>
    <property type="match status" value="1"/>
</dbReference>
<name>A0AB34KF81_9PEZI</name>
<dbReference type="Pfam" id="PF00069">
    <property type="entry name" value="Pkinase"/>
    <property type="match status" value="1"/>
</dbReference>
<dbReference type="InterPro" id="IPR000719">
    <property type="entry name" value="Prot_kinase_dom"/>
</dbReference>
<dbReference type="GO" id="GO:0005524">
    <property type="term" value="F:ATP binding"/>
    <property type="evidence" value="ECO:0007669"/>
    <property type="project" value="InterPro"/>
</dbReference>